<dbReference type="GO" id="GO:0004559">
    <property type="term" value="F:alpha-mannosidase activity"/>
    <property type="evidence" value="ECO:0007669"/>
    <property type="project" value="InterPro"/>
</dbReference>
<evidence type="ECO:0000259" key="8">
    <source>
        <dbReference type="Pfam" id="PF25171"/>
    </source>
</evidence>
<keyword evidence="5" id="KW-1133">Transmembrane helix</keyword>
<evidence type="ECO:0000313" key="9">
    <source>
        <dbReference type="EMBL" id="KAK1883936.1"/>
    </source>
</evidence>
<feature type="transmembrane region" description="Helical" evidence="5">
    <location>
        <begin position="1389"/>
        <end position="1410"/>
    </location>
</feature>
<evidence type="ECO:0000256" key="2">
    <source>
        <dbReference type="ARBA" id="ARBA00022737"/>
    </source>
</evidence>
<dbReference type="GO" id="GO:0032040">
    <property type="term" value="C:small-subunit processome"/>
    <property type="evidence" value="ECO:0007669"/>
    <property type="project" value="InterPro"/>
</dbReference>
<dbReference type="Gene3D" id="3.20.110.10">
    <property type="entry name" value="Glycoside hydrolase 38, N terminal domain"/>
    <property type="match status" value="1"/>
</dbReference>
<dbReference type="InterPro" id="IPR007319">
    <property type="entry name" value="WDR36/Utp21_C"/>
</dbReference>
<feature type="transmembrane region" description="Helical" evidence="5">
    <location>
        <begin position="1115"/>
        <end position="1133"/>
    </location>
</feature>
<dbReference type="GO" id="GO:0006013">
    <property type="term" value="P:mannose metabolic process"/>
    <property type="evidence" value="ECO:0007669"/>
    <property type="project" value="InterPro"/>
</dbReference>
<feature type="domain" description="WDR36/Utp21 C-terminal" evidence="7">
    <location>
        <begin position="693"/>
        <end position="849"/>
    </location>
</feature>
<dbReference type="InterPro" id="IPR019775">
    <property type="entry name" value="WD40_repeat_CS"/>
</dbReference>
<evidence type="ECO:0000259" key="7">
    <source>
        <dbReference type="Pfam" id="PF04192"/>
    </source>
</evidence>
<dbReference type="InterPro" id="IPR000602">
    <property type="entry name" value="Glyco_hydro_38_N"/>
</dbReference>
<feature type="region of interest" description="Disordered" evidence="4">
    <location>
        <begin position="889"/>
        <end position="909"/>
    </location>
</feature>
<keyword evidence="5" id="KW-0472">Membrane</keyword>
<dbReference type="EMBL" id="JASDAP010000022">
    <property type="protein sequence ID" value="KAK1883936.1"/>
    <property type="molecule type" value="Genomic_DNA"/>
</dbReference>
<keyword evidence="10" id="KW-1185">Reference proteome</keyword>
<name>A0AAD9BJH6_DISEL</name>
<feature type="repeat" description="WD" evidence="3">
    <location>
        <begin position="553"/>
        <end position="594"/>
    </location>
</feature>
<feature type="transmembrane region" description="Helical" evidence="5">
    <location>
        <begin position="1361"/>
        <end position="1383"/>
    </location>
</feature>
<dbReference type="InterPro" id="IPR011330">
    <property type="entry name" value="Glyco_hydro/deAcase_b/a-brl"/>
</dbReference>
<evidence type="ECO:0000313" key="10">
    <source>
        <dbReference type="Proteomes" id="UP001228049"/>
    </source>
</evidence>
<dbReference type="SMART" id="SM00320">
    <property type="entry name" value="WD40"/>
    <property type="match status" value="9"/>
</dbReference>
<evidence type="ECO:0000259" key="6">
    <source>
        <dbReference type="Pfam" id="PF01074"/>
    </source>
</evidence>
<dbReference type="GO" id="GO:0034388">
    <property type="term" value="C:Pwp2p-containing subcomplex of 90S preribosome"/>
    <property type="evidence" value="ECO:0007669"/>
    <property type="project" value="TreeGrafter"/>
</dbReference>
<accession>A0AAD9BJH6</accession>
<feature type="transmembrane region" description="Helical" evidence="5">
    <location>
        <begin position="1203"/>
        <end position="1226"/>
    </location>
</feature>
<dbReference type="Pfam" id="PF01074">
    <property type="entry name" value="Glyco_hydro_38N"/>
    <property type="match status" value="1"/>
</dbReference>
<organism evidence="9 10">
    <name type="scientific">Dissostichus eleginoides</name>
    <name type="common">Patagonian toothfish</name>
    <name type="synonym">Dissostichus amissus</name>
    <dbReference type="NCBI Taxonomy" id="100907"/>
    <lineage>
        <taxon>Eukaryota</taxon>
        <taxon>Metazoa</taxon>
        <taxon>Chordata</taxon>
        <taxon>Craniata</taxon>
        <taxon>Vertebrata</taxon>
        <taxon>Euteleostomi</taxon>
        <taxon>Actinopterygii</taxon>
        <taxon>Neopterygii</taxon>
        <taxon>Teleostei</taxon>
        <taxon>Neoteleostei</taxon>
        <taxon>Acanthomorphata</taxon>
        <taxon>Eupercaria</taxon>
        <taxon>Perciformes</taxon>
        <taxon>Notothenioidei</taxon>
        <taxon>Nototheniidae</taxon>
        <taxon>Dissostichus</taxon>
    </lineage>
</organism>
<protein>
    <submittedName>
        <fullName evidence="9">WD repeat-containing protein 36</fullName>
    </submittedName>
</protein>
<dbReference type="PANTHER" id="PTHR22840">
    <property type="entry name" value="WD REPEAT-CONTAINING PROTEIN 36"/>
    <property type="match status" value="1"/>
</dbReference>
<dbReference type="PANTHER" id="PTHR22840:SF12">
    <property type="entry name" value="WD REPEAT-CONTAINING PROTEIN 36"/>
    <property type="match status" value="1"/>
</dbReference>
<dbReference type="SUPFAM" id="SSF88713">
    <property type="entry name" value="Glycoside hydrolase/deacetylase"/>
    <property type="match status" value="1"/>
</dbReference>
<proteinExistence type="predicted"/>
<dbReference type="PROSITE" id="PS50082">
    <property type="entry name" value="WD_REPEATS_2"/>
    <property type="match status" value="1"/>
</dbReference>
<comment type="caution">
    <text evidence="9">The sequence shown here is derived from an EMBL/GenBank/DDBJ whole genome shotgun (WGS) entry which is preliminary data.</text>
</comment>
<evidence type="ECO:0000256" key="5">
    <source>
        <dbReference type="SAM" id="Phobius"/>
    </source>
</evidence>
<evidence type="ECO:0000256" key="1">
    <source>
        <dbReference type="ARBA" id="ARBA00022574"/>
    </source>
</evidence>
<evidence type="ECO:0000256" key="3">
    <source>
        <dbReference type="PROSITE-ProRule" id="PRU00221"/>
    </source>
</evidence>
<evidence type="ECO:0000256" key="4">
    <source>
        <dbReference type="SAM" id="MobiDB-lite"/>
    </source>
</evidence>
<dbReference type="InterPro" id="IPR059157">
    <property type="entry name" value="WDR36-Utp21_N"/>
</dbReference>
<dbReference type="GO" id="GO:0006364">
    <property type="term" value="P:rRNA processing"/>
    <property type="evidence" value="ECO:0007669"/>
    <property type="project" value="InterPro"/>
</dbReference>
<dbReference type="InterPro" id="IPR015943">
    <property type="entry name" value="WD40/YVTN_repeat-like_dom_sf"/>
</dbReference>
<feature type="transmembrane region" description="Helical" evidence="5">
    <location>
        <begin position="1289"/>
        <end position="1313"/>
    </location>
</feature>
<feature type="domain" description="WDR36/Utp21 N-terminal" evidence="8">
    <location>
        <begin position="37"/>
        <end position="277"/>
    </location>
</feature>
<dbReference type="InterPro" id="IPR027291">
    <property type="entry name" value="Glyco_hydro_38_N_sf"/>
</dbReference>
<feature type="domain" description="Glycoside hydrolase family 38 N-terminal" evidence="6">
    <location>
        <begin position="1071"/>
        <end position="1112"/>
    </location>
</feature>
<sequence>MPGGSSLFSGFRVLALYSNHVPHALRFHKKHREFYLLTAAGKCFHTYNVNKLGIVSVSNSLSDDINVLAADRMLVFVAAGRLVSAFARNKEVVMLPWTRTGNQLISADAGGDVIVWDVQGGDIYLRLHFDSASFSVSAMMHPSTYLNKLWNIKTSKLLFTFPGWSAGVTVLQQSPAVDVVGVGTATGRIIIHNIRLDETLMSFTQDWGPISSLAFRTDGPPILASGSPQGHIAFWDLERRHLVTQQRHAHNTAIAAATFLHGEPLLITNGADNAIKVVSLKVINLKVINLKVVSLKVVNLKVINLKVVNLKAVNLKVVNLKVINLKVVNLKVWIFDQEGGGARLLRCRQGHSAPPTTIRHHGNDGKNILSAGQDGTLQSFSTVHERFNKSLGHAPASPRHHWTVLCCCSSVGLGRHRGVSPRSPSNHHLELPAAVDITSCGNFAVIGSSSGRVDVYNLQSGLHRGGLGAERAHSGAVRGVATETLNQMTFTAGSDWLLKFWRFKTRKQEGELKLPAAPASMMLHRDSGMLALALDDFTLLVVDIETRRVVRKFAGHQGNINDMTFSPDGRWLVTVAMDCTIRTWDLPSGSLVDCFLVAMAPTSVSLSPTGDFLVTTHVDSLGVYLWTNKSLCGPVGLRPLPADFLPTEETLPGVTADASEQEVTSEDFDDAYESADQLGAELVTLSLLPESPPPSAPFFLPTVTGLTPRFTSPVATEETQRSEFLSDLQAALQTSCFDRPLSLLKDCGPAAVSVEITCLTSLGGGATSPGGGASLLPAFIQMIDSMLASGRDFDLAQGYLALFLKVHLRSLSQDSVAMAALLGLSNRLEAGWAELRTSFDQSMCLLSYAKTGRGPVWSGSGTRLERVADPFGAGRGPVWSGSGTRLERVGDPFGAGRGPGRGPVWSGSRTRLERVGDPFGAGRGPVWSGSRTRLERMKRKRLLALFVGGVFIAAVMSLHRMLEQGAEPQQEAPAGQGDQDLSRLAQKIDRLERLLSDNNRLVATLRDSSATLKGTIEEANVSSATAQLTRCLALLDVYDRLLFDNPPGGVWKQGFDIRYQGDEWDETPLEVILVPHSHNDPGWLKTFDNYYHDQTKHILNNMLTKLSEDSRFPDFLFYFLSGFLSDFLFYFLSGFLSDFLFYFLSGFLSDFLFYFLSASCYQLPVLSFLLSASCYLLPVLSFLSLASCSQLPVSSFLLSASCYLLPVICFLFSASCYLLPVICFLLSASCSQLPVLCFLFSASCYQLPVICFLLSASCSQLPVISFLLSASCYQLPVLSFLFSASCYQLPVLSFLLSASCYLLPVISFLFSASCSQLPVISFLFSASCYQLPVLSFLSLASCSQLPVRSFLLSASCYQLPVLSFLSVASCSQLPVLSFLLSASCYQLPLISFLLSASCSQLPVISFLFSASCL</sequence>
<feature type="transmembrane region" description="Helical" evidence="5">
    <location>
        <begin position="942"/>
        <end position="962"/>
    </location>
</feature>
<dbReference type="InterPro" id="IPR011047">
    <property type="entry name" value="Quinoprotein_ADH-like_sf"/>
</dbReference>
<dbReference type="InterPro" id="IPR001680">
    <property type="entry name" value="WD40_rpt"/>
</dbReference>
<dbReference type="PROSITE" id="PS00678">
    <property type="entry name" value="WD_REPEATS_1"/>
    <property type="match status" value="1"/>
</dbReference>
<keyword evidence="2" id="KW-0677">Repeat</keyword>
<dbReference type="Pfam" id="PF04192">
    <property type="entry name" value="Utp21"/>
    <property type="match status" value="1"/>
</dbReference>
<dbReference type="Pfam" id="PF25171">
    <property type="entry name" value="Beta-prop_WDR36-Utp21_1st"/>
    <property type="match status" value="1"/>
</dbReference>
<dbReference type="Gene3D" id="2.130.10.10">
    <property type="entry name" value="YVTN repeat-like/Quinoprotein amine dehydrogenase"/>
    <property type="match status" value="2"/>
</dbReference>
<feature type="transmembrane region" description="Helical" evidence="5">
    <location>
        <begin position="1163"/>
        <end position="1183"/>
    </location>
</feature>
<dbReference type="SUPFAM" id="SSF50998">
    <property type="entry name" value="Quinoprotein alcohol dehydrogenase-like"/>
    <property type="match status" value="1"/>
</dbReference>
<keyword evidence="1 3" id="KW-0853">WD repeat</keyword>
<reference evidence="9" key="1">
    <citation type="submission" date="2023-04" db="EMBL/GenBank/DDBJ databases">
        <title>Chromosome-level genome of Chaenocephalus aceratus.</title>
        <authorList>
            <person name="Park H."/>
        </authorList>
    </citation>
    <scope>NUCLEOTIDE SEQUENCE</scope>
    <source>
        <strain evidence="9">DE</strain>
        <tissue evidence="9">Muscle</tissue>
    </source>
</reference>
<dbReference type="Pfam" id="PF25168">
    <property type="entry name" value="Beta-prop_WDR36-Utp21_2nd"/>
    <property type="match status" value="1"/>
</dbReference>
<keyword evidence="5" id="KW-0812">Transmembrane</keyword>
<dbReference type="Proteomes" id="UP001228049">
    <property type="component" value="Unassembled WGS sequence"/>
</dbReference>
<feature type="transmembrane region" description="Helical" evidence="5">
    <location>
        <begin position="1319"/>
        <end position="1340"/>
    </location>
</feature>
<gene>
    <name evidence="9" type="ORF">KUDE01_022260</name>
</gene>
<dbReference type="PROSITE" id="PS50294">
    <property type="entry name" value="WD_REPEATS_REGION"/>
    <property type="match status" value="1"/>
</dbReference>